<dbReference type="PANTHER" id="PTHR39338:SF5">
    <property type="entry name" value="BLR6139 PROTEIN"/>
    <property type="match status" value="1"/>
</dbReference>
<evidence type="ECO:0000313" key="2">
    <source>
        <dbReference type="EMBL" id="MBD2857668.1"/>
    </source>
</evidence>
<sequence length="478" mass="54262">MQETLLQFIRHLRHAGVTISTAETLDAMSVAAQLGYRDKTLLYHGLAACLAKTDEQRQQYHSCFKQFFEFDLKPDVANESEETAENESSESEANDAMSGQGSMGGGGGSGQGNQGQSGQNQSGQDQEQSRSPKSEAQNFDQLRADVIRAAAQAQLEQLRFPTQRGIFRRRILEALNDPQRQSEIQALGNGDAQQQERSRWLQQQRDIQLEMVREMIDRQLLLTNNAEARATQEALMRDSSLSAMDQYYRKKLPPLIRKLAKKLASRHKQRLHRAKRGKPDLGKTLRRNIAYGGVPFNRYWRQKKREKSEIYVLCDLSGSVSAWSEVLMLFVQALAEVLPNTRSFVFCGRSHEVSEEFKSFPAEQALALIRHKHGMGSSDYGLALNSFRDQIIDKVNRRSCIIILGDGRGNGGDTGIDALRELYQRARLLLWFNPEPQSNWNTGDSEIRRYQSASHYVAECGSLRKLEYLLDDLLTLMR</sequence>
<dbReference type="SUPFAM" id="SSF53300">
    <property type="entry name" value="vWA-like"/>
    <property type="match status" value="1"/>
</dbReference>
<dbReference type="PIRSF" id="PIRSF010256">
    <property type="entry name" value="CoxE_vWa"/>
    <property type="match status" value="1"/>
</dbReference>
<feature type="region of interest" description="Disordered" evidence="1">
    <location>
        <begin position="78"/>
        <end position="137"/>
    </location>
</feature>
<organism evidence="2 3">
    <name type="scientific">Spongiibacter pelagi</name>
    <dbReference type="NCBI Taxonomy" id="2760804"/>
    <lineage>
        <taxon>Bacteria</taxon>
        <taxon>Pseudomonadati</taxon>
        <taxon>Pseudomonadota</taxon>
        <taxon>Gammaproteobacteria</taxon>
        <taxon>Cellvibrionales</taxon>
        <taxon>Spongiibacteraceae</taxon>
        <taxon>Spongiibacter</taxon>
    </lineage>
</organism>
<protein>
    <submittedName>
        <fullName evidence="2">VWA domain-containing protein</fullName>
    </submittedName>
</protein>
<dbReference type="Pfam" id="PF05762">
    <property type="entry name" value="VWA_CoxE"/>
    <property type="match status" value="1"/>
</dbReference>
<dbReference type="InterPro" id="IPR036465">
    <property type="entry name" value="vWFA_dom_sf"/>
</dbReference>
<reference evidence="2" key="1">
    <citation type="submission" date="2020-09" db="EMBL/GenBank/DDBJ databases">
        <authorList>
            <person name="Yoon J.-W."/>
        </authorList>
    </citation>
    <scope>NUCLEOTIDE SEQUENCE</scope>
    <source>
        <strain evidence="2">KMU-158</strain>
    </source>
</reference>
<comment type="caution">
    <text evidence="2">The sequence shown here is derived from an EMBL/GenBank/DDBJ whole genome shotgun (WGS) entry which is preliminary data.</text>
</comment>
<name>A0A927BY30_9GAMM</name>
<dbReference type="InterPro" id="IPR011195">
    <property type="entry name" value="UCP010256"/>
</dbReference>
<dbReference type="AlphaFoldDB" id="A0A927BY30"/>
<dbReference type="PANTHER" id="PTHR39338">
    <property type="entry name" value="BLL5662 PROTEIN-RELATED"/>
    <property type="match status" value="1"/>
</dbReference>
<feature type="compositionally biased region" description="Acidic residues" evidence="1">
    <location>
        <begin position="78"/>
        <end position="93"/>
    </location>
</feature>
<dbReference type="InterPro" id="IPR008912">
    <property type="entry name" value="Uncharacterised_CoxE"/>
</dbReference>
<dbReference type="EMBL" id="JACXLD010000001">
    <property type="protein sequence ID" value="MBD2857668.1"/>
    <property type="molecule type" value="Genomic_DNA"/>
</dbReference>
<dbReference type="RefSeq" id="WP_190761892.1">
    <property type="nucleotide sequence ID" value="NZ_JACXLD010000001.1"/>
</dbReference>
<gene>
    <name evidence="2" type="ORF">IB286_01525</name>
</gene>
<feature type="compositionally biased region" description="Gly residues" evidence="1">
    <location>
        <begin position="101"/>
        <end position="115"/>
    </location>
</feature>
<accession>A0A927BY30</accession>
<keyword evidence="3" id="KW-1185">Reference proteome</keyword>
<evidence type="ECO:0000313" key="3">
    <source>
        <dbReference type="Proteomes" id="UP000610558"/>
    </source>
</evidence>
<evidence type="ECO:0000256" key="1">
    <source>
        <dbReference type="SAM" id="MobiDB-lite"/>
    </source>
</evidence>
<dbReference type="Proteomes" id="UP000610558">
    <property type="component" value="Unassembled WGS sequence"/>
</dbReference>
<proteinExistence type="predicted"/>